<evidence type="ECO:0000313" key="2">
    <source>
        <dbReference type="EMBL" id="MBP3962472.1"/>
    </source>
</evidence>
<keyword evidence="3" id="KW-1185">Reference proteome</keyword>
<name>A0ABS5C9Y6_9BACL</name>
<dbReference type="Proteomes" id="UP000673394">
    <property type="component" value="Unassembled WGS sequence"/>
</dbReference>
<feature type="transmembrane region" description="Helical" evidence="1">
    <location>
        <begin position="169"/>
        <end position="188"/>
    </location>
</feature>
<feature type="transmembrane region" description="Helical" evidence="1">
    <location>
        <begin position="138"/>
        <end position="157"/>
    </location>
</feature>
<feature type="transmembrane region" description="Helical" evidence="1">
    <location>
        <begin position="45"/>
        <end position="66"/>
    </location>
</feature>
<comment type="caution">
    <text evidence="2">The sequence shown here is derived from an EMBL/GenBank/DDBJ whole genome shotgun (WGS) entry which is preliminary data.</text>
</comment>
<reference evidence="2 3" key="1">
    <citation type="submission" date="2021-04" db="EMBL/GenBank/DDBJ databases">
        <title>Paenibacillus sp. DLE-14 whole genome sequence.</title>
        <authorList>
            <person name="Ham Y.J."/>
        </authorList>
    </citation>
    <scope>NUCLEOTIDE SEQUENCE [LARGE SCALE GENOMIC DNA]</scope>
    <source>
        <strain evidence="2 3">DLE-14</strain>
    </source>
</reference>
<keyword evidence="1" id="KW-0472">Membrane</keyword>
<feature type="transmembrane region" description="Helical" evidence="1">
    <location>
        <begin position="115"/>
        <end position="132"/>
    </location>
</feature>
<feature type="transmembrane region" description="Helical" evidence="1">
    <location>
        <begin position="194"/>
        <end position="216"/>
    </location>
</feature>
<evidence type="ECO:0000256" key="1">
    <source>
        <dbReference type="SAM" id="Phobius"/>
    </source>
</evidence>
<gene>
    <name evidence="2" type="ORF">I8J30_07105</name>
</gene>
<protein>
    <submittedName>
        <fullName evidence="2">Uncharacterized protein</fullName>
    </submittedName>
</protein>
<organism evidence="2 3">
    <name type="scientific">Paenibacillus lignilyticus</name>
    <dbReference type="NCBI Taxonomy" id="1172615"/>
    <lineage>
        <taxon>Bacteria</taxon>
        <taxon>Bacillati</taxon>
        <taxon>Bacillota</taxon>
        <taxon>Bacilli</taxon>
        <taxon>Bacillales</taxon>
        <taxon>Paenibacillaceae</taxon>
        <taxon>Paenibacillus</taxon>
    </lineage>
</organism>
<keyword evidence="1" id="KW-1133">Transmembrane helix</keyword>
<feature type="transmembrane region" description="Helical" evidence="1">
    <location>
        <begin position="12"/>
        <end position="33"/>
    </location>
</feature>
<sequence>MSEAIEIGPLRLDAMLLAGLLSAAVGLALFKFWISRSSLQNETNWLDIGLNAVICTIIGWKLAFLIRDPEILWERPSALLLVRGSGVDTAFGFVLACAYIGYAGRKRKIPLKKQLDVWPYAILPGCFVWTLVTDFPYGIPYALLIACVYGVLFRTGASSRIGSGESASISLLGTGIGGLSVSLFAVYHPGTLPALTLGLTTLQWLFIALSFIGIFMPRKVRIS</sequence>
<feature type="transmembrane region" description="Helical" evidence="1">
    <location>
        <begin position="78"/>
        <end position="103"/>
    </location>
</feature>
<dbReference type="RefSeq" id="WP_210656689.1">
    <property type="nucleotide sequence ID" value="NZ_JAGKSP010000002.1"/>
</dbReference>
<evidence type="ECO:0000313" key="3">
    <source>
        <dbReference type="Proteomes" id="UP000673394"/>
    </source>
</evidence>
<dbReference type="EMBL" id="JAGKSP010000002">
    <property type="protein sequence ID" value="MBP3962472.1"/>
    <property type="molecule type" value="Genomic_DNA"/>
</dbReference>
<proteinExistence type="predicted"/>
<keyword evidence="1" id="KW-0812">Transmembrane</keyword>
<accession>A0ABS5C9Y6</accession>